<gene>
    <name evidence="2" type="ORF">SAMN05421548_13925</name>
</gene>
<dbReference type="Proteomes" id="UP000198908">
    <property type="component" value="Unassembled WGS sequence"/>
</dbReference>
<dbReference type="EMBL" id="FMYQ01000039">
    <property type="protein sequence ID" value="SDE25917.1"/>
    <property type="molecule type" value="Genomic_DNA"/>
</dbReference>
<sequence length="245" mass="25426">MVAHRPLHGSVRTYEPHARSHKRGSIAFVAAIAIVVAVAVLRVINVACVFRSWRDLQTIVDLAARAAASQIGGTLYPLLAPATAYALGDSSDRGGATVTEANGAIPLNDAIVPVTKLAPDYFGRSARRLQPSTAVKATVIGSFSLAGIDLLDGMLESSLGTEVSPDAVSSNWPILKAGVLGINLGARTSLVTNAIVSPRVCVLQLLLATLGAVIAGSMRELPGFRQGVAYVTGYSMNCGVAPLVR</sequence>
<protein>
    <submittedName>
        <fullName evidence="2">Uncharacterized protein</fullName>
    </submittedName>
</protein>
<keyword evidence="3" id="KW-1185">Reference proteome</keyword>
<accession>A0A1G7BGC1</accession>
<keyword evidence="1" id="KW-0812">Transmembrane</keyword>
<proteinExistence type="predicted"/>
<feature type="transmembrane region" description="Helical" evidence="1">
    <location>
        <begin position="26"/>
        <end position="44"/>
    </location>
</feature>
<evidence type="ECO:0000313" key="2">
    <source>
        <dbReference type="EMBL" id="SDE25917.1"/>
    </source>
</evidence>
<keyword evidence="1" id="KW-0472">Membrane</keyword>
<evidence type="ECO:0000313" key="3">
    <source>
        <dbReference type="Proteomes" id="UP000198908"/>
    </source>
</evidence>
<keyword evidence="1" id="KW-1133">Transmembrane helix</keyword>
<organism evidence="2 3">
    <name type="scientific">Paraburkholderia lycopersici</name>
    <dbReference type="NCBI Taxonomy" id="416944"/>
    <lineage>
        <taxon>Bacteria</taxon>
        <taxon>Pseudomonadati</taxon>
        <taxon>Pseudomonadota</taxon>
        <taxon>Betaproteobacteria</taxon>
        <taxon>Burkholderiales</taxon>
        <taxon>Burkholderiaceae</taxon>
        <taxon>Paraburkholderia</taxon>
    </lineage>
</organism>
<evidence type="ECO:0000256" key="1">
    <source>
        <dbReference type="SAM" id="Phobius"/>
    </source>
</evidence>
<name>A0A1G7BGC1_9BURK</name>
<dbReference type="STRING" id="416944.SAMN05421548_13925"/>
<dbReference type="AlphaFoldDB" id="A0A1G7BGC1"/>
<reference evidence="3" key="1">
    <citation type="submission" date="2016-09" db="EMBL/GenBank/DDBJ databases">
        <authorList>
            <person name="Varghese N."/>
            <person name="Submissions S."/>
        </authorList>
    </citation>
    <scope>NUCLEOTIDE SEQUENCE [LARGE SCALE GENOMIC DNA]</scope>
    <source>
        <strain evidence="3">TNe-862</strain>
    </source>
</reference>